<organism evidence="1">
    <name type="scientific">bioreactor metagenome</name>
    <dbReference type="NCBI Taxonomy" id="1076179"/>
    <lineage>
        <taxon>unclassified sequences</taxon>
        <taxon>metagenomes</taxon>
        <taxon>ecological metagenomes</taxon>
    </lineage>
</organism>
<dbReference type="AlphaFoldDB" id="A0A645J2M2"/>
<gene>
    <name evidence="1" type="ORF">SDC9_201348</name>
</gene>
<comment type="caution">
    <text evidence="1">The sequence shown here is derived from an EMBL/GenBank/DDBJ whole genome shotgun (WGS) entry which is preliminary data.</text>
</comment>
<proteinExistence type="predicted"/>
<name>A0A645J2M2_9ZZZZ</name>
<protein>
    <submittedName>
        <fullName evidence="1">Uncharacterized protein</fullName>
    </submittedName>
</protein>
<sequence length="76" mass="8429">MQQQLLDQRKAVVDLDMVMKMDGGYMIIPEDGFQPFPGGSLICAQDQGVIIDFLYGDGFSCQRMHGRAYADHAGMV</sequence>
<accession>A0A645J2M2</accession>
<dbReference type="EMBL" id="VSSQ01121063">
    <property type="protein sequence ID" value="MPN53683.1"/>
    <property type="molecule type" value="Genomic_DNA"/>
</dbReference>
<reference evidence="1" key="1">
    <citation type="submission" date="2019-08" db="EMBL/GenBank/DDBJ databases">
        <authorList>
            <person name="Kucharzyk K."/>
            <person name="Murdoch R.W."/>
            <person name="Higgins S."/>
            <person name="Loffler F."/>
        </authorList>
    </citation>
    <scope>NUCLEOTIDE SEQUENCE</scope>
</reference>
<evidence type="ECO:0000313" key="1">
    <source>
        <dbReference type="EMBL" id="MPN53683.1"/>
    </source>
</evidence>